<feature type="non-terminal residue" evidence="1">
    <location>
        <position position="1"/>
    </location>
</feature>
<name>A0A699XMH1_TANCI</name>
<accession>A0A699XMH1</accession>
<protein>
    <submittedName>
        <fullName evidence="1">Uncharacterized protein</fullName>
    </submittedName>
</protein>
<proteinExistence type="predicted"/>
<dbReference type="EMBL" id="BKCJ011888373">
    <property type="protein sequence ID" value="GFD61222.1"/>
    <property type="molecule type" value="Genomic_DNA"/>
</dbReference>
<comment type="caution">
    <text evidence="1">The sequence shown here is derived from an EMBL/GenBank/DDBJ whole genome shotgun (WGS) entry which is preliminary data.</text>
</comment>
<reference evidence="1" key="1">
    <citation type="journal article" date="2019" name="Sci. Rep.">
        <title>Draft genome of Tanacetum cinerariifolium, the natural source of mosquito coil.</title>
        <authorList>
            <person name="Yamashiro T."/>
            <person name="Shiraishi A."/>
            <person name="Satake H."/>
            <person name="Nakayama K."/>
        </authorList>
    </citation>
    <scope>NUCLEOTIDE SEQUENCE</scope>
</reference>
<evidence type="ECO:0000313" key="1">
    <source>
        <dbReference type="EMBL" id="GFD61222.1"/>
    </source>
</evidence>
<gene>
    <name evidence="1" type="ORF">Tci_933191</name>
</gene>
<sequence>VSAQIFFHANGEGRSIDCDAERRESRVVVKTSYSQRTHAYGVNQDFSAAVAYDTQEWRCSRRV</sequence>
<dbReference type="AlphaFoldDB" id="A0A699XMH1"/>
<organism evidence="1">
    <name type="scientific">Tanacetum cinerariifolium</name>
    <name type="common">Dalmatian daisy</name>
    <name type="synonym">Chrysanthemum cinerariifolium</name>
    <dbReference type="NCBI Taxonomy" id="118510"/>
    <lineage>
        <taxon>Eukaryota</taxon>
        <taxon>Viridiplantae</taxon>
        <taxon>Streptophyta</taxon>
        <taxon>Embryophyta</taxon>
        <taxon>Tracheophyta</taxon>
        <taxon>Spermatophyta</taxon>
        <taxon>Magnoliopsida</taxon>
        <taxon>eudicotyledons</taxon>
        <taxon>Gunneridae</taxon>
        <taxon>Pentapetalae</taxon>
        <taxon>asterids</taxon>
        <taxon>campanulids</taxon>
        <taxon>Asterales</taxon>
        <taxon>Asteraceae</taxon>
        <taxon>Asteroideae</taxon>
        <taxon>Anthemideae</taxon>
        <taxon>Anthemidinae</taxon>
        <taxon>Tanacetum</taxon>
    </lineage>
</organism>